<sequence length="257" mass="29657">MASHFVNQANTLRLTINANVRTTKKNAKSNCRRTFNAELLRLAIKNYDWNLQGTLEEQHNLLQEKLRRCVDFAATTRQPKPSRLTDETHQLLLKRSRMDRAANPMEFIELSKLIRRKLKEDHQAHRMKRLLDAAEKRRSIKKCRRQLQQQTATLTALKDENGERLTTRIGMEKRCLQFYSELFASKRYVPLILDDRPSEEVPPILPSKVEAAIKTSKNDKAPGPDGITNEVLKAGSYHLFKSSSGLQSMLETRRCSS</sequence>
<dbReference type="Proteomes" id="UP000887540">
    <property type="component" value="Unplaced"/>
</dbReference>
<proteinExistence type="predicted"/>
<accession>A0A914D5L4</accession>
<dbReference type="WBParaSite" id="ACRNAN_scaffold18875.g15515.t1">
    <property type="protein sequence ID" value="ACRNAN_scaffold18875.g15515.t1"/>
    <property type="gene ID" value="ACRNAN_scaffold18875.g15515"/>
</dbReference>
<name>A0A914D5L4_9BILA</name>
<protein>
    <submittedName>
        <fullName evidence="2">Uncharacterized protein</fullName>
    </submittedName>
</protein>
<organism evidence="1 2">
    <name type="scientific">Acrobeloides nanus</name>
    <dbReference type="NCBI Taxonomy" id="290746"/>
    <lineage>
        <taxon>Eukaryota</taxon>
        <taxon>Metazoa</taxon>
        <taxon>Ecdysozoa</taxon>
        <taxon>Nematoda</taxon>
        <taxon>Chromadorea</taxon>
        <taxon>Rhabditida</taxon>
        <taxon>Tylenchina</taxon>
        <taxon>Cephalobomorpha</taxon>
        <taxon>Cephaloboidea</taxon>
        <taxon>Cephalobidae</taxon>
        <taxon>Acrobeloides</taxon>
    </lineage>
</organism>
<evidence type="ECO:0000313" key="1">
    <source>
        <dbReference type="Proteomes" id="UP000887540"/>
    </source>
</evidence>
<reference evidence="2" key="1">
    <citation type="submission" date="2022-11" db="UniProtKB">
        <authorList>
            <consortium name="WormBaseParasite"/>
        </authorList>
    </citation>
    <scope>IDENTIFICATION</scope>
</reference>
<evidence type="ECO:0000313" key="2">
    <source>
        <dbReference type="WBParaSite" id="ACRNAN_scaffold18875.g15515.t1"/>
    </source>
</evidence>
<dbReference type="AlphaFoldDB" id="A0A914D5L4"/>
<keyword evidence="1" id="KW-1185">Reference proteome</keyword>